<evidence type="ECO:0000259" key="2">
    <source>
        <dbReference type="Pfam" id="PF14342"/>
    </source>
</evidence>
<keyword evidence="1" id="KW-0812">Transmembrane</keyword>
<proteinExistence type="predicted"/>
<feature type="transmembrane region" description="Helical" evidence="1">
    <location>
        <begin position="12"/>
        <end position="38"/>
    </location>
</feature>
<sequence>MNEPVGYAAAHAAWQMALAATLHCLTGCAIGEILGMAIGTLIDLDDTPRIVLSVALAVLFGYALAARRVMKAGLTLGQATRVALAAETVSITVMVSVENVVLVLIPGAVSAGLGSPLFWLSLGSALIVAFIVTLPVNRWLIAHGRGHAYTPHHH</sequence>
<gene>
    <name evidence="3" type="ORF">GA0070609_3210</name>
</gene>
<keyword evidence="1" id="KW-1133">Transmembrane helix</keyword>
<dbReference type="Pfam" id="PF14342">
    <property type="entry name" value="DUF4396"/>
    <property type="match status" value="1"/>
</dbReference>
<evidence type="ECO:0000313" key="4">
    <source>
        <dbReference type="Proteomes" id="UP000198217"/>
    </source>
</evidence>
<protein>
    <recommendedName>
        <fullName evidence="2">DUF4396 domain-containing protein</fullName>
    </recommendedName>
</protein>
<reference evidence="3 4" key="1">
    <citation type="submission" date="2016-06" db="EMBL/GenBank/DDBJ databases">
        <authorList>
            <person name="Kjaerup R.B."/>
            <person name="Dalgaard T.S."/>
            <person name="Juul-Madsen H.R."/>
        </authorList>
    </citation>
    <scope>NUCLEOTIDE SEQUENCE [LARGE SCALE GENOMIC DNA]</scope>
    <source>
        <strain evidence="3 4">DSM 43904</strain>
    </source>
</reference>
<keyword evidence="4" id="KW-1185">Reference proteome</keyword>
<dbReference type="EMBL" id="LT607750">
    <property type="protein sequence ID" value="SCG56860.1"/>
    <property type="molecule type" value="Genomic_DNA"/>
</dbReference>
<dbReference type="InterPro" id="IPR025509">
    <property type="entry name" value="DUF4396"/>
</dbReference>
<evidence type="ECO:0000256" key="1">
    <source>
        <dbReference type="SAM" id="Phobius"/>
    </source>
</evidence>
<keyword evidence="1" id="KW-0472">Membrane</keyword>
<feature type="transmembrane region" description="Helical" evidence="1">
    <location>
        <begin position="50"/>
        <end position="70"/>
    </location>
</feature>
<accession>A0A1C5IER5</accession>
<organism evidence="3 4">
    <name type="scientific">Micromonospora echinaurantiaca</name>
    <dbReference type="NCBI Taxonomy" id="47857"/>
    <lineage>
        <taxon>Bacteria</taxon>
        <taxon>Bacillati</taxon>
        <taxon>Actinomycetota</taxon>
        <taxon>Actinomycetes</taxon>
        <taxon>Micromonosporales</taxon>
        <taxon>Micromonosporaceae</taxon>
        <taxon>Micromonospora</taxon>
    </lineage>
</organism>
<dbReference type="Proteomes" id="UP000198217">
    <property type="component" value="Chromosome I"/>
</dbReference>
<evidence type="ECO:0000313" key="3">
    <source>
        <dbReference type="EMBL" id="SCG56860.1"/>
    </source>
</evidence>
<name>A0A1C5IER5_9ACTN</name>
<feature type="domain" description="DUF4396" evidence="2">
    <location>
        <begin position="14"/>
        <end position="145"/>
    </location>
</feature>
<dbReference type="AlphaFoldDB" id="A0A1C5IER5"/>
<feature type="transmembrane region" description="Helical" evidence="1">
    <location>
        <begin position="82"/>
        <end position="105"/>
    </location>
</feature>
<feature type="transmembrane region" description="Helical" evidence="1">
    <location>
        <begin position="117"/>
        <end position="136"/>
    </location>
</feature>